<keyword evidence="11" id="KW-1185">Reference proteome</keyword>
<dbReference type="eggNOG" id="COG2919">
    <property type="taxonomic scope" value="Bacteria"/>
</dbReference>
<name>F2NHN4_DESAR</name>
<keyword evidence="5 9" id="KW-0472">Membrane</keyword>
<dbReference type="STRING" id="880072.Desac_1364"/>
<accession>F2NHN4</accession>
<dbReference type="GO" id="GO:0043093">
    <property type="term" value="P:FtsZ-dependent cytokinesis"/>
    <property type="evidence" value="ECO:0007669"/>
    <property type="project" value="TreeGrafter"/>
</dbReference>
<keyword evidence="4 9" id="KW-1133">Transmembrane helix</keyword>
<evidence type="ECO:0000256" key="7">
    <source>
        <dbReference type="SAM" id="Coils"/>
    </source>
</evidence>
<reference evidence="11" key="2">
    <citation type="submission" date="2011-03" db="EMBL/GenBank/DDBJ databases">
        <title>The complete genome of Desulfobacca acetoxidans DSM 11109.</title>
        <authorList>
            <consortium name="US DOE Joint Genome Institute (JGI-PGF)"/>
            <person name="Lucas S."/>
            <person name="Copeland A."/>
            <person name="Lapidus A."/>
            <person name="Bruce D."/>
            <person name="Goodwin L."/>
            <person name="Pitluck S."/>
            <person name="Peters L."/>
            <person name="Kyrpides N."/>
            <person name="Mavromatis K."/>
            <person name="Ivanova N."/>
            <person name="Ovchinnikova G."/>
            <person name="Teshima H."/>
            <person name="Detter J.C."/>
            <person name="Han C."/>
            <person name="Land M."/>
            <person name="Hauser L."/>
            <person name="Markowitz V."/>
            <person name="Cheng J.-F."/>
            <person name="Hugenholtz P."/>
            <person name="Woyke T."/>
            <person name="Wu D."/>
            <person name="Spring S."/>
            <person name="Schueler E."/>
            <person name="Brambilla E."/>
            <person name="Klenk H.-P."/>
            <person name="Eisen J.A."/>
        </authorList>
    </citation>
    <scope>NUCLEOTIDE SEQUENCE [LARGE SCALE GENOMIC DNA]</scope>
    <source>
        <strain evidence="11">ATCC 700848 / DSM 11109 / ASRB2</strain>
    </source>
</reference>
<evidence type="ECO:0000313" key="11">
    <source>
        <dbReference type="Proteomes" id="UP000000483"/>
    </source>
</evidence>
<dbReference type="HOGENOM" id="CLU_1783728_0_0_7"/>
<dbReference type="OrthoDB" id="5520945at2"/>
<evidence type="ECO:0000256" key="1">
    <source>
        <dbReference type="ARBA" id="ARBA00022475"/>
    </source>
</evidence>
<protein>
    <submittedName>
        <fullName evidence="10">Septum formation initiator</fullName>
    </submittedName>
</protein>
<dbReference type="PANTHER" id="PTHR37485:SF1">
    <property type="entry name" value="CELL DIVISION PROTEIN FTSB"/>
    <property type="match status" value="1"/>
</dbReference>
<proteinExistence type="predicted"/>
<evidence type="ECO:0000256" key="8">
    <source>
        <dbReference type="SAM" id="MobiDB-lite"/>
    </source>
</evidence>
<dbReference type="AlphaFoldDB" id="F2NHN4"/>
<organism evidence="10 11">
    <name type="scientific">Desulfobacca acetoxidans (strain ATCC 700848 / DSM 11109 / ASRB2)</name>
    <dbReference type="NCBI Taxonomy" id="880072"/>
    <lineage>
        <taxon>Bacteria</taxon>
        <taxon>Pseudomonadati</taxon>
        <taxon>Thermodesulfobacteriota</taxon>
        <taxon>Desulfobaccia</taxon>
        <taxon>Desulfobaccales</taxon>
        <taxon>Desulfobaccaceae</taxon>
        <taxon>Desulfobacca</taxon>
    </lineage>
</organism>
<dbReference type="InterPro" id="IPR007060">
    <property type="entry name" value="FtsL/DivIC"/>
</dbReference>
<sequence>MALPHAKRGSKSPVGGSNPSPMEKISGGRLYWVLLALLGLALGATLLFGNKGLYHLYQLRQERERLFQANLSLKDENERLVKTIDRLQNDREFIEDTIRKELNFIKKNEVIYQLAPEVGSGPKVTQAPALGPPPNPTARSKRTGR</sequence>
<keyword evidence="7" id="KW-0175">Coiled coil</keyword>
<keyword evidence="6" id="KW-0131">Cell cycle</keyword>
<evidence type="ECO:0000313" key="10">
    <source>
        <dbReference type="EMBL" id="AEB09221.1"/>
    </source>
</evidence>
<keyword evidence="3 9" id="KW-0812">Transmembrane</keyword>
<evidence type="ECO:0000256" key="4">
    <source>
        <dbReference type="ARBA" id="ARBA00022989"/>
    </source>
</evidence>
<evidence type="ECO:0000256" key="6">
    <source>
        <dbReference type="ARBA" id="ARBA00023306"/>
    </source>
</evidence>
<dbReference type="GO" id="GO:0030428">
    <property type="term" value="C:cell septum"/>
    <property type="evidence" value="ECO:0007669"/>
    <property type="project" value="TreeGrafter"/>
</dbReference>
<feature type="region of interest" description="Disordered" evidence="8">
    <location>
        <begin position="1"/>
        <end position="21"/>
    </location>
</feature>
<gene>
    <name evidence="10" type="ordered locus">Desac_1364</name>
</gene>
<reference evidence="10 11" key="1">
    <citation type="journal article" date="2011" name="Stand. Genomic Sci.">
        <title>Complete genome sequence of the acetate-degrading sulfate reducer Desulfobacca acetoxidans type strain (ASRB2).</title>
        <authorList>
            <person name="Goker M."/>
            <person name="Teshima H."/>
            <person name="Lapidus A."/>
            <person name="Nolan M."/>
            <person name="Lucas S."/>
            <person name="Hammon N."/>
            <person name="Deshpande S."/>
            <person name="Cheng J.F."/>
            <person name="Tapia R."/>
            <person name="Han C."/>
            <person name="Goodwin L."/>
            <person name="Pitluck S."/>
            <person name="Huntemann M."/>
            <person name="Liolios K."/>
            <person name="Ivanova N."/>
            <person name="Pagani I."/>
            <person name="Mavromatis K."/>
            <person name="Ovchinikova G."/>
            <person name="Pati A."/>
            <person name="Chen A."/>
            <person name="Palaniappan K."/>
            <person name="Land M."/>
            <person name="Hauser L."/>
            <person name="Brambilla E.M."/>
            <person name="Rohde M."/>
            <person name="Spring S."/>
            <person name="Detter J.C."/>
            <person name="Woyke T."/>
            <person name="Bristow J."/>
            <person name="Eisen J.A."/>
            <person name="Markowitz V."/>
            <person name="Hugenholtz P."/>
            <person name="Kyrpides N.C."/>
            <person name="Klenk H.P."/>
        </authorList>
    </citation>
    <scope>NUCLEOTIDE SEQUENCE [LARGE SCALE GENOMIC DNA]</scope>
    <source>
        <strain evidence="11">ATCC 700848 / DSM 11109 / ASRB2</strain>
    </source>
</reference>
<dbReference type="RefSeq" id="WP_013706333.1">
    <property type="nucleotide sequence ID" value="NC_015388.1"/>
</dbReference>
<feature type="coiled-coil region" evidence="7">
    <location>
        <begin position="70"/>
        <end position="97"/>
    </location>
</feature>
<feature type="region of interest" description="Disordered" evidence="8">
    <location>
        <begin position="119"/>
        <end position="145"/>
    </location>
</feature>
<dbReference type="InterPro" id="IPR023081">
    <property type="entry name" value="Cell_div_FtsB"/>
</dbReference>
<evidence type="ECO:0000256" key="2">
    <source>
        <dbReference type="ARBA" id="ARBA00022618"/>
    </source>
</evidence>
<dbReference type="KEGG" id="dao:Desac_1364"/>
<dbReference type="Pfam" id="PF04977">
    <property type="entry name" value="DivIC"/>
    <property type="match status" value="1"/>
</dbReference>
<feature type="compositionally biased region" description="Basic residues" evidence="8">
    <location>
        <begin position="1"/>
        <end position="10"/>
    </location>
</feature>
<dbReference type="EMBL" id="CP002629">
    <property type="protein sequence ID" value="AEB09221.1"/>
    <property type="molecule type" value="Genomic_DNA"/>
</dbReference>
<feature type="transmembrane region" description="Helical" evidence="9">
    <location>
        <begin position="30"/>
        <end position="50"/>
    </location>
</feature>
<dbReference type="PANTHER" id="PTHR37485">
    <property type="entry name" value="CELL DIVISION PROTEIN FTSB"/>
    <property type="match status" value="1"/>
</dbReference>
<evidence type="ECO:0000256" key="3">
    <source>
        <dbReference type="ARBA" id="ARBA00022692"/>
    </source>
</evidence>
<evidence type="ECO:0000256" key="9">
    <source>
        <dbReference type="SAM" id="Phobius"/>
    </source>
</evidence>
<keyword evidence="2" id="KW-0132">Cell division</keyword>
<evidence type="ECO:0000256" key="5">
    <source>
        <dbReference type="ARBA" id="ARBA00023136"/>
    </source>
</evidence>
<keyword evidence="1" id="KW-1003">Cell membrane</keyword>
<dbReference type="Proteomes" id="UP000000483">
    <property type="component" value="Chromosome"/>
</dbReference>